<dbReference type="CDD" id="cd16027">
    <property type="entry name" value="SGSH"/>
    <property type="match status" value="1"/>
</dbReference>
<evidence type="ECO:0000256" key="6">
    <source>
        <dbReference type="SAM" id="SignalP"/>
    </source>
</evidence>
<gene>
    <name evidence="8" type="ORF">EMLFYP7_00881</name>
</gene>
<sequence length="578" mass="64667">MKKQTLAAMIMLAISHTALGADFTPQIQSATPNVVFILAEDMNPRLGAYGDPNAVTPNIDALARESVLFTNAFTMAGVSAPSRAGLITGMPQHANGLQHMRTATYSHPYQAVPPSWVKGYPELLRRAGYFTYVDTKTDYQFSKGPADIGPFTLWDAHGNYGNIEDLKVPPAWQNVDLQGKPFYINLNPQITHESGIFTQENAPEAFKALPVMWDKLRAFYTLPDIDPAKLKLDPYWKDTAEVRQELALFYKNISVMDQQVGNIIKRLKDDGLWDNTIVIFAADNGDGLPRHKREGYDSGTHVPLIVHVPGKFRPAGWKEDGQKDERLVSFEDLAPTILGFTRTAIPSYMKGINLAADNAPQRELVFSSRGRMDDISLRSYFVRDSRYQYVQNVDKTPNGAQIAFRDALVTTRTLNDAHKEGTLTPEQESWYAPKPAEELYDLQSDPWQLHNIADQKSSQPKLAEFRQKLEAWRNETNDTSIIPEAQMVKDMQNAGGKAYVTLPPVAEINPVTGKLYLASRTEGASIGYRFDNHPWQLYTGALTLPKAAKKVEIKAVRYGWEESQSVVMAINQEGKSAQ</sequence>
<dbReference type="AlphaFoldDB" id="A0A6N3AI35"/>
<keyword evidence="6" id="KW-0732">Signal</keyword>
<feature type="signal peptide" evidence="6">
    <location>
        <begin position="1"/>
        <end position="20"/>
    </location>
</feature>
<dbReference type="SUPFAM" id="SSF53649">
    <property type="entry name" value="Alkaline phosphatase-like"/>
    <property type="match status" value="1"/>
</dbReference>
<proteinExistence type="inferred from homology"/>
<dbReference type="InterPro" id="IPR017850">
    <property type="entry name" value="Alkaline_phosphatase_core_sf"/>
</dbReference>
<organism evidence="8">
    <name type="scientific">Phytobacter massiliensis</name>
    <dbReference type="NCBI Taxonomy" id="1485952"/>
    <lineage>
        <taxon>Bacteria</taxon>
        <taxon>Pseudomonadati</taxon>
        <taxon>Pseudomonadota</taxon>
        <taxon>Gammaproteobacteria</taxon>
        <taxon>Enterobacterales</taxon>
        <taxon>Enterobacteriaceae</taxon>
        <taxon>Phytobacter</taxon>
    </lineage>
</organism>
<evidence type="ECO:0000256" key="4">
    <source>
        <dbReference type="ARBA" id="ARBA00022837"/>
    </source>
</evidence>
<evidence type="ECO:0000256" key="5">
    <source>
        <dbReference type="PIRSR" id="PIRSR600917-52"/>
    </source>
</evidence>
<protein>
    <submittedName>
        <fullName evidence="8">Arylsulfatase</fullName>
        <ecNumber evidence="8">3.1.6.1</ecNumber>
    </submittedName>
</protein>
<comment type="PTM">
    <text evidence="5">The conversion to 3-oxoalanine (also known as C-formylglycine, FGly), of a serine or cysteine residue in prokaryotes and of a cysteine residue in eukaryotes, is critical for catalytic activity.</text>
</comment>
<dbReference type="InterPro" id="IPR024607">
    <property type="entry name" value="Sulfatase_CS"/>
</dbReference>
<keyword evidence="3 8" id="KW-0378">Hydrolase</keyword>
<feature type="modified residue" description="3-oxoalanine (Ser)" evidence="5">
    <location>
        <position position="79"/>
    </location>
</feature>
<dbReference type="RefSeq" id="WP_421957782.1">
    <property type="nucleotide sequence ID" value="NZ_CACRTZ010000004.1"/>
</dbReference>
<dbReference type="InterPro" id="IPR000917">
    <property type="entry name" value="Sulfatase_N"/>
</dbReference>
<comment type="similarity">
    <text evidence="1">Belongs to the sulfatase family.</text>
</comment>
<dbReference type="Gene3D" id="3.40.720.10">
    <property type="entry name" value="Alkaline Phosphatase, subunit A"/>
    <property type="match status" value="1"/>
</dbReference>
<evidence type="ECO:0000256" key="1">
    <source>
        <dbReference type="ARBA" id="ARBA00008779"/>
    </source>
</evidence>
<dbReference type="PANTHER" id="PTHR42693:SF53">
    <property type="entry name" value="ENDO-4-O-SULFATASE"/>
    <property type="match status" value="1"/>
</dbReference>
<keyword evidence="2" id="KW-0479">Metal-binding</keyword>
<dbReference type="GO" id="GO:0004065">
    <property type="term" value="F:arylsulfatase activity"/>
    <property type="evidence" value="ECO:0007669"/>
    <property type="project" value="UniProtKB-EC"/>
</dbReference>
<dbReference type="EMBL" id="CACRTZ010000004">
    <property type="protein sequence ID" value="VYT89170.1"/>
    <property type="molecule type" value="Genomic_DNA"/>
</dbReference>
<feature type="chain" id="PRO_5026670632" evidence="6">
    <location>
        <begin position="21"/>
        <end position="578"/>
    </location>
</feature>
<name>A0A6N3AI35_9ENTR</name>
<reference evidence="8" key="1">
    <citation type="submission" date="2019-11" db="EMBL/GenBank/DDBJ databases">
        <authorList>
            <person name="Feng L."/>
        </authorList>
    </citation>
    <scope>NUCLEOTIDE SEQUENCE</scope>
    <source>
        <strain evidence="8">EMassiliensisLFYP7</strain>
    </source>
</reference>
<feature type="domain" description="Sulfatase N-terminal" evidence="7">
    <location>
        <begin position="32"/>
        <end position="340"/>
    </location>
</feature>
<dbReference type="EC" id="3.1.6.1" evidence="8"/>
<evidence type="ECO:0000256" key="2">
    <source>
        <dbReference type="ARBA" id="ARBA00022723"/>
    </source>
</evidence>
<keyword evidence="4" id="KW-0106">Calcium</keyword>
<dbReference type="InterPro" id="IPR050738">
    <property type="entry name" value="Sulfatase"/>
</dbReference>
<dbReference type="PROSITE" id="PS00523">
    <property type="entry name" value="SULFATASE_1"/>
    <property type="match status" value="1"/>
</dbReference>
<evidence type="ECO:0000313" key="8">
    <source>
        <dbReference type="EMBL" id="VYT89170.1"/>
    </source>
</evidence>
<evidence type="ECO:0000256" key="3">
    <source>
        <dbReference type="ARBA" id="ARBA00022801"/>
    </source>
</evidence>
<dbReference type="Pfam" id="PF00884">
    <property type="entry name" value="Sulfatase"/>
    <property type="match status" value="1"/>
</dbReference>
<dbReference type="GO" id="GO:0046872">
    <property type="term" value="F:metal ion binding"/>
    <property type="evidence" value="ECO:0007669"/>
    <property type="project" value="UniProtKB-KW"/>
</dbReference>
<evidence type="ECO:0000259" key="7">
    <source>
        <dbReference type="Pfam" id="PF00884"/>
    </source>
</evidence>
<accession>A0A6N3AI35</accession>
<dbReference type="PANTHER" id="PTHR42693">
    <property type="entry name" value="ARYLSULFATASE FAMILY MEMBER"/>
    <property type="match status" value="1"/>
</dbReference>